<dbReference type="PRINTS" id="PR00505">
    <property type="entry name" value="D12N6MTFRASE"/>
</dbReference>
<name>A0A2P1PRR5_9GAMM</name>
<evidence type="ECO:0000256" key="4">
    <source>
        <dbReference type="ARBA" id="ARBA00022679"/>
    </source>
</evidence>
<comment type="similarity">
    <text evidence="1 8">Belongs to the N(4)/N(6)-methyltransferase family.</text>
</comment>
<dbReference type="Pfam" id="PF02086">
    <property type="entry name" value="MethyltransfD12"/>
    <property type="match status" value="1"/>
</dbReference>
<feature type="binding site" evidence="7">
    <location>
        <position position="14"/>
    </location>
    <ligand>
        <name>S-adenosyl-L-methionine</name>
        <dbReference type="ChEBI" id="CHEBI:59789"/>
    </ligand>
</feature>
<dbReference type="AlphaFoldDB" id="A0A2P1PRR5"/>
<keyword evidence="5 8" id="KW-0949">S-adenosyl-L-methionine</keyword>
<dbReference type="InterPro" id="IPR029063">
    <property type="entry name" value="SAM-dependent_MTases_sf"/>
</dbReference>
<dbReference type="PANTHER" id="PTHR30481">
    <property type="entry name" value="DNA ADENINE METHYLASE"/>
    <property type="match status" value="1"/>
</dbReference>
<evidence type="ECO:0000256" key="2">
    <source>
        <dbReference type="ARBA" id="ARBA00011900"/>
    </source>
</evidence>
<dbReference type="GO" id="GO:0043565">
    <property type="term" value="F:sequence-specific DNA binding"/>
    <property type="evidence" value="ECO:0007669"/>
    <property type="project" value="TreeGrafter"/>
</dbReference>
<dbReference type="GO" id="GO:0009307">
    <property type="term" value="P:DNA restriction-modification system"/>
    <property type="evidence" value="ECO:0007669"/>
    <property type="project" value="InterPro"/>
</dbReference>
<dbReference type="InterPro" id="IPR012263">
    <property type="entry name" value="M_m6A_EcoRV"/>
</dbReference>
<dbReference type="InterPro" id="IPR012327">
    <property type="entry name" value="MeTrfase_D12"/>
</dbReference>
<gene>
    <name evidence="9" type="ORF">C7S18_10130</name>
</gene>
<dbReference type="GO" id="GO:1904047">
    <property type="term" value="F:S-adenosyl-L-methionine binding"/>
    <property type="evidence" value="ECO:0007669"/>
    <property type="project" value="TreeGrafter"/>
</dbReference>
<feature type="binding site" evidence="7">
    <location>
        <position position="55"/>
    </location>
    <ligand>
        <name>S-adenosyl-L-methionine</name>
        <dbReference type="ChEBI" id="CHEBI:59789"/>
    </ligand>
</feature>
<dbReference type="KEGG" id="xba:C7S18_10130"/>
<reference evidence="9 10" key="2">
    <citation type="submission" date="2018-03" db="EMBL/GenBank/DDBJ databases">
        <authorList>
            <person name="Keele B.F."/>
        </authorList>
    </citation>
    <scope>NUCLEOTIDE SEQUENCE [LARGE SCALE GENOMIC DNA]</scope>
    <source>
        <strain evidence="9 10">D13</strain>
    </source>
</reference>
<dbReference type="Proteomes" id="UP000241074">
    <property type="component" value="Chromosome"/>
</dbReference>
<evidence type="ECO:0000313" key="10">
    <source>
        <dbReference type="Proteomes" id="UP000241074"/>
    </source>
</evidence>
<keyword evidence="10" id="KW-1185">Reference proteome</keyword>
<dbReference type="OrthoDB" id="9805629at2"/>
<dbReference type="GO" id="GO:0032259">
    <property type="term" value="P:methylation"/>
    <property type="evidence" value="ECO:0007669"/>
    <property type="project" value="UniProtKB-KW"/>
</dbReference>
<keyword evidence="4 8" id="KW-0808">Transferase</keyword>
<proteinExistence type="inferred from homology"/>
<dbReference type="PANTHER" id="PTHR30481:SF3">
    <property type="entry name" value="DNA ADENINE METHYLASE"/>
    <property type="match status" value="1"/>
</dbReference>
<organism evidence="9 10">
    <name type="scientific">Ahniella affigens</name>
    <dbReference type="NCBI Taxonomy" id="2021234"/>
    <lineage>
        <taxon>Bacteria</taxon>
        <taxon>Pseudomonadati</taxon>
        <taxon>Pseudomonadota</taxon>
        <taxon>Gammaproteobacteria</taxon>
        <taxon>Lysobacterales</taxon>
        <taxon>Rhodanobacteraceae</taxon>
        <taxon>Ahniella</taxon>
    </lineage>
</organism>
<reference evidence="9 10" key="1">
    <citation type="submission" date="2018-03" db="EMBL/GenBank/DDBJ databases">
        <title>Ahniella affigens gen. nov., sp. nov., a gammaproteobacterium isolated from sandy soil near a stream.</title>
        <authorList>
            <person name="Ko Y."/>
            <person name="Kim J.-H."/>
        </authorList>
    </citation>
    <scope>NUCLEOTIDE SEQUENCE [LARGE SCALE GENOMIC DNA]</scope>
    <source>
        <strain evidence="9 10">D13</strain>
    </source>
</reference>
<feature type="binding site" evidence="7">
    <location>
        <position position="178"/>
    </location>
    <ligand>
        <name>S-adenosyl-L-methionine</name>
        <dbReference type="ChEBI" id="CHEBI:59789"/>
    </ligand>
</feature>
<comment type="catalytic activity">
    <reaction evidence="6 8">
        <text>a 2'-deoxyadenosine in DNA + S-adenosyl-L-methionine = an N(6)-methyl-2'-deoxyadenosine in DNA + S-adenosyl-L-homocysteine + H(+)</text>
        <dbReference type="Rhea" id="RHEA:15197"/>
        <dbReference type="Rhea" id="RHEA-COMP:12418"/>
        <dbReference type="Rhea" id="RHEA-COMP:12419"/>
        <dbReference type="ChEBI" id="CHEBI:15378"/>
        <dbReference type="ChEBI" id="CHEBI:57856"/>
        <dbReference type="ChEBI" id="CHEBI:59789"/>
        <dbReference type="ChEBI" id="CHEBI:90615"/>
        <dbReference type="ChEBI" id="CHEBI:90616"/>
        <dbReference type="EC" id="2.1.1.72"/>
    </reaction>
</comment>
<keyword evidence="3 8" id="KW-0489">Methyltransferase</keyword>
<accession>A0A2P1PRR5</accession>
<dbReference type="GO" id="GO:0009007">
    <property type="term" value="F:site-specific DNA-methyltransferase (adenine-specific) activity"/>
    <property type="evidence" value="ECO:0007669"/>
    <property type="project" value="UniProtKB-UniRule"/>
</dbReference>
<dbReference type="Gene3D" id="1.10.1020.10">
    <property type="entry name" value="Adenine-specific Methyltransferase, Domain 2"/>
    <property type="match status" value="1"/>
</dbReference>
<dbReference type="NCBIfam" id="TIGR00571">
    <property type="entry name" value="dam"/>
    <property type="match status" value="1"/>
</dbReference>
<dbReference type="SUPFAM" id="SSF53335">
    <property type="entry name" value="S-adenosyl-L-methionine-dependent methyltransferases"/>
    <property type="match status" value="1"/>
</dbReference>
<dbReference type="EC" id="2.1.1.72" evidence="2 8"/>
<dbReference type="GO" id="GO:0006298">
    <property type="term" value="P:mismatch repair"/>
    <property type="evidence" value="ECO:0007669"/>
    <property type="project" value="TreeGrafter"/>
</dbReference>
<dbReference type="InterPro" id="IPR023095">
    <property type="entry name" value="Ade_MeTrfase_dom_2"/>
</dbReference>
<evidence type="ECO:0000256" key="7">
    <source>
        <dbReference type="PIRSR" id="PIRSR000398-1"/>
    </source>
</evidence>
<evidence type="ECO:0000256" key="3">
    <source>
        <dbReference type="ARBA" id="ARBA00022603"/>
    </source>
</evidence>
<dbReference type="PROSITE" id="PS00092">
    <property type="entry name" value="N6_MTASE"/>
    <property type="match status" value="1"/>
</dbReference>
<dbReference type="EMBL" id="CP027860">
    <property type="protein sequence ID" value="AVP97531.1"/>
    <property type="molecule type" value="Genomic_DNA"/>
</dbReference>
<feature type="binding site" evidence="7">
    <location>
        <position position="10"/>
    </location>
    <ligand>
        <name>S-adenosyl-L-methionine</name>
        <dbReference type="ChEBI" id="CHEBI:59789"/>
    </ligand>
</feature>
<evidence type="ECO:0000256" key="5">
    <source>
        <dbReference type="ARBA" id="ARBA00022691"/>
    </source>
</evidence>
<dbReference type="InterPro" id="IPR002052">
    <property type="entry name" value="DNA_methylase_N6_adenine_CS"/>
</dbReference>
<evidence type="ECO:0000256" key="1">
    <source>
        <dbReference type="ARBA" id="ARBA00006594"/>
    </source>
</evidence>
<protein>
    <recommendedName>
        <fullName evidence="2 8">Site-specific DNA-methyltransferase (adenine-specific)</fullName>
        <ecNumber evidence="2 8">2.1.1.72</ecNumber>
    </recommendedName>
</protein>
<evidence type="ECO:0000313" key="9">
    <source>
        <dbReference type="EMBL" id="AVP97531.1"/>
    </source>
</evidence>
<dbReference type="RefSeq" id="WP_106891453.1">
    <property type="nucleotide sequence ID" value="NZ_CP027860.1"/>
</dbReference>
<evidence type="ECO:0000256" key="6">
    <source>
        <dbReference type="ARBA" id="ARBA00047942"/>
    </source>
</evidence>
<evidence type="ECO:0000256" key="8">
    <source>
        <dbReference type="RuleBase" id="RU361257"/>
    </source>
</evidence>
<dbReference type="PIRSF" id="PIRSF000398">
    <property type="entry name" value="M_m6A_EcoRV"/>
    <property type="match status" value="1"/>
</dbReference>
<sequence length="263" mass="30034">MAVSVSPIRWAGSKRGLRLQLSNAMPSSYGCYFEPFAGSAFLFFEAEPKAAVIGDLNLQIVNLYRSLRRDPPGLWKKMSAYEKTRESYYQVRRAFDANSSGLDTAAQFWFLNRLCFNGIYRTNRNGAFNVPFGSKWGAFPSVEECIHWGSLLHKADIFWGDFESTCDSAESGDLVYLDPPYRSSGNRFRGEYGYNSIRDDSLGRVIDLAKRLSQKNVFVLLSYNVDLSEVLPGWRREIVRARRVVASSPTSRLQVVEYLFRNY</sequence>
<dbReference type="Gene3D" id="3.40.50.150">
    <property type="entry name" value="Vaccinia Virus protein VP39"/>
    <property type="match status" value="1"/>
</dbReference>